<evidence type="ECO:0000259" key="1">
    <source>
        <dbReference type="Pfam" id="PF04016"/>
    </source>
</evidence>
<protein>
    <recommendedName>
        <fullName evidence="1">Putative heavy-metal chelation domain-containing protein</fullName>
    </recommendedName>
</protein>
<dbReference type="InterPro" id="IPR007161">
    <property type="entry name" value="DUF364"/>
</dbReference>
<reference evidence="2 3" key="1">
    <citation type="journal article" date="2010" name="Stand. Genomic Sci.">
        <title>Complete genome sequence of Desulfarculus baarsii type strain (2st14).</title>
        <authorList>
            <person name="Sun H."/>
            <person name="Spring S."/>
            <person name="Lapidus A."/>
            <person name="Davenport K."/>
            <person name="Del Rio T.G."/>
            <person name="Tice H."/>
            <person name="Nolan M."/>
            <person name="Copeland A."/>
            <person name="Cheng J.F."/>
            <person name="Lucas S."/>
            <person name="Tapia R."/>
            <person name="Goodwin L."/>
            <person name="Pitluck S."/>
            <person name="Ivanova N."/>
            <person name="Pagani I."/>
            <person name="Mavromatis K."/>
            <person name="Ovchinnikova G."/>
            <person name="Pati A."/>
            <person name="Chen A."/>
            <person name="Palaniappan K."/>
            <person name="Hauser L."/>
            <person name="Chang Y.J."/>
            <person name="Jeffries C.D."/>
            <person name="Detter J.C."/>
            <person name="Han C."/>
            <person name="Rohde M."/>
            <person name="Brambilla E."/>
            <person name="Goker M."/>
            <person name="Woyke T."/>
            <person name="Bristow J."/>
            <person name="Eisen J.A."/>
            <person name="Markowitz V."/>
            <person name="Hugenholtz P."/>
            <person name="Kyrpides N.C."/>
            <person name="Klenk H.P."/>
            <person name="Land M."/>
        </authorList>
    </citation>
    <scope>NUCLEOTIDE SEQUENCE [LARGE SCALE GENOMIC DNA]</scope>
    <source>
        <strain evidence="3">ATCC 33931 / DSM 2075 / LMG 7858 / VKM B-1802 / 2st14</strain>
    </source>
</reference>
<dbReference type="Proteomes" id="UP000009047">
    <property type="component" value="Chromosome"/>
</dbReference>
<dbReference type="Gene3D" id="3.40.50.11590">
    <property type="match status" value="1"/>
</dbReference>
<dbReference type="Pfam" id="PF04016">
    <property type="entry name" value="DUF364"/>
    <property type="match status" value="1"/>
</dbReference>
<sequence length="247" mass="26173">MNDSTIQALRGELTSLAQRRGLLAEQVAVRIKPLSVKQAIGTPERDDFPLQKGKERIIEASFKGGVGQAFTDAFRDFESDVAGLLALDLTDPFNAAAFVAAANAIAAHLGLARQTIHCRDKEPTLCAPKLVEYLRRRHPGARRVTLVGLQPAMAAALAPHYELAILDMDPDNIGRTVAGATVGHGGRDLERLAAWADVLAATGSTLANNSIEAVRAAAGPRPVIFFGVTIAGAAELLGLERFCPLGH</sequence>
<dbReference type="AlphaFoldDB" id="E1QG51"/>
<dbReference type="SUPFAM" id="SSF159713">
    <property type="entry name" value="Dhaf3308-like"/>
    <property type="match status" value="1"/>
</dbReference>
<dbReference type="OrthoDB" id="3596at2"/>
<dbReference type="HOGENOM" id="CLU_1136483_0_0_7"/>
<gene>
    <name evidence="2" type="ordered locus">Deba_0184</name>
</gene>
<keyword evidence="3" id="KW-1185">Reference proteome</keyword>
<dbReference type="EMBL" id="CP002085">
    <property type="protein sequence ID" value="ADK83563.1"/>
    <property type="molecule type" value="Genomic_DNA"/>
</dbReference>
<dbReference type="KEGG" id="dbr:Deba_0184"/>
<evidence type="ECO:0000313" key="3">
    <source>
        <dbReference type="Proteomes" id="UP000009047"/>
    </source>
</evidence>
<feature type="domain" description="Putative heavy-metal chelation" evidence="1">
    <location>
        <begin position="140"/>
        <end position="231"/>
    </location>
</feature>
<organism evidence="2 3">
    <name type="scientific">Desulfarculus baarsii (strain ATCC 33931 / DSM 2075 / LMG 7858 / VKM B-1802 / 2st14)</name>
    <dbReference type="NCBI Taxonomy" id="644282"/>
    <lineage>
        <taxon>Bacteria</taxon>
        <taxon>Pseudomonadati</taxon>
        <taxon>Thermodesulfobacteriota</taxon>
        <taxon>Desulfarculia</taxon>
        <taxon>Desulfarculales</taxon>
        <taxon>Desulfarculaceae</taxon>
        <taxon>Desulfarculus</taxon>
    </lineage>
</organism>
<name>E1QG51_DESB2</name>
<dbReference type="STRING" id="644282.Deba_0184"/>
<dbReference type="RefSeq" id="WP_013257019.1">
    <property type="nucleotide sequence ID" value="NC_014365.1"/>
</dbReference>
<evidence type="ECO:0000313" key="2">
    <source>
        <dbReference type="EMBL" id="ADK83563.1"/>
    </source>
</evidence>
<accession>E1QG51</accession>
<dbReference type="eggNOG" id="COG2014">
    <property type="taxonomic scope" value="Bacteria"/>
</dbReference>
<proteinExistence type="predicted"/>